<dbReference type="Gene3D" id="1.10.10.60">
    <property type="entry name" value="Homeodomain-like"/>
    <property type="match status" value="1"/>
</dbReference>
<dbReference type="InterPro" id="IPR009057">
    <property type="entry name" value="Homeodomain-like_sf"/>
</dbReference>
<dbReference type="SUPFAM" id="SSF46689">
    <property type="entry name" value="Homeodomain-like"/>
    <property type="match status" value="2"/>
</dbReference>
<evidence type="ECO:0000256" key="1">
    <source>
        <dbReference type="ARBA" id="ARBA00023015"/>
    </source>
</evidence>
<organism evidence="5 6">
    <name type="scientific">Emcibacter nanhaiensis</name>
    <dbReference type="NCBI Taxonomy" id="1505037"/>
    <lineage>
        <taxon>Bacteria</taxon>
        <taxon>Pseudomonadati</taxon>
        <taxon>Pseudomonadota</taxon>
        <taxon>Alphaproteobacteria</taxon>
        <taxon>Emcibacterales</taxon>
        <taxon>Emcibacteraceae</taxon>
        <taxon>Emcibacter</taxon>
    </lineage>
</organism>
<keyword evidence="2" id="KW-0238">DNA-binding</keyword>
<dbReference type="InterPro" id="IPR050204">
    <property type="entry name" value="AraC_XylS_family_regulators"/>
</dbReference>
<dbReference type="InterPro" id="IPR018060">
    <property type="entry name" value="HTH_AraC"/>
</dbReference>
<keyword evidence="6" id="KW-1185">Reference proteome</keyword>
<evidence type="ECO:0000313" key="5">
    <source>
        <dbReference type="EMBL" id="TPD59033.1"/>
    </source>
</evidence>
<sequence length="325" mass="37692">MDHMKKPLEKFCLFNSREADEAREIVSRVYCDHKLLPEKAGDIDACHNRAQLSRVSLNYMEYGADVEVEPGYLKDFFLFQLPLEGAATICTNKDEFITSGGIASAINPSEYTRMRWNRECKKLMVQVKREAMEERLSRLLMHPIDRPILFHHEVRNADNPHAGSWWRQVWSLVQELDNDMDPWRSHFLLEDLERNLLTSLLFSFNHNYIDQLRAQESTAAPKHVKQVEDYILANLKENISIDDLVDVSGVSSRSIYNGFKSFRGTTPMKFILQTRLEKVREELLNPLQSKSVTQIATKWGFTQLGRFAAAYKKVYGESPSDTLRK</sequence>
<dbReference type="SMART" id="SM00342">
    <property type="entry name" value="HTH_ARAC"/>
    <property type="match status" value="1"/>
</dbReference>
<evidence type="ECO:0000256" key="3">
    <source>
        <dbReference type="ARBA" id="ARBA00023163"/>
    </source>
</evidence>
<dbReference type="PROSITE" id="PS00041">
    <property type="entry name" value="HTH_ARAC_FAMILY_1"/>
    <property type="match status" value="1"/>
</dbReference>
<dbReference type="GO" id="GO:0003700">
    <property type="term" value="F:DNA-binding transcription factor activity"/>
    <property type="evidence" value="ECO:0007669"/>
    <property type="project" value="InterPro"/>
</dbReference>
<name>A0A501PF39_9PROT</name>
<dbReference type="InterPro" id="IPR018062">
    <property type="entry name" value="HTH_AraC-typ_CS"/>
</dbReference>
<dbReference type="OrthoDB" id="7285481at2"/>
<feature type="domain" description="HTH araC/xylS-type" evidence="4">
    <location>
        <begin position="225"/>
        <end position="325"/>
    </location>
</feature>
<dbReference type="PANTHER" id="PTHR46796">
    <property type="entry name" value="HTH-TYPE TRANSCRIPTIONAL ACTIVATOR RHAS-RELATED"/>
    <property type="match status" value="1"/>
</dbReference>
<gene>
    <name evidence="5" type="ORF">FIV46_12420</name>
</gene>
<dbReference type="InterPro" id="IPR035418">
    <property type="entry name" value="AraC-bd_2"/>
</dbReference>
<evidence type="ECO:0000256" key="2">
    <source>
        <dbReference type="ARBA" id="ARBA00023125"/>
    </source>
</evidence>
<comment type="caution">
    <text evidence="5">The sequence shown here is derived from an EMBL/GenBank/DDBJ whole genome shotgun (WGS) entry which is preliminary data.</text>
</comment>
<evidence type="ECO:0000259" key="4">
    <source>
        <dbReference type="PROSITE" id="PS01124"/>
    </source>
</evidence>
<evidence type="ECO:0000313" key="6">
    <source>
        <dbReference type="Proteomes" id="UP000319148"/>
    </source>
</evidence>
<reference evidence="6" key="1">
    <citation type="submission" date="2019-06" db="EMBL/GenBank/DDBJ databases">
        <title>The complete genome of Emcibacter congregatus ZYLT.</title>
        <authorList>
            <person name="Zhao Z."/>
        </authorList>
    </citation>
    <scope>NUCLEOTIDE SEQUENCE [LARGE SCALE GENOMIC DNA]</scope>
    <source>
        <strain evidence="6">MCCC 1A06723</strain>
    </source>
</reference>
<keyword evidence="1" id="KW-0805">Transcription regulation</keyword>
<dbReference type="Pfam" id="PF12833">
    <property type="entry name" value="HTH_18"/>
    <property type="match status" value="1"/>
</dbReference>
<dbReference type="Proteomes" id="UP000319148">
    <property type="component" value="Unassembled WGS sequence"/>
</dbReference>
<dbReference type="GO" id="GO:0043565">
    <property type="term" value="F:sequence-specific DNA binding"/>
    <property type="evidence" value="ECO:0007669"/>
    <property type="project" value="InterPro"/>
</dbReference>
<dbReference type="PROSITE" id="PS01124">
    <property type="entry name" value="HTH_ARAC_FAMILY_2"/>
    <property type="match status" value="1"/>
</dbReference>
<dbReference type="AlphaFoldDB" id="A0A501PF39"/>
<dbReference type="PANTHER" id="PTHR46796:SF12">
    <property type="entry name" value="HTH-TYPE DNA-BINDING TRANSCRIPTIONAL ACTIVATOR EUTR"/>
    <property type="match status" value="1"/>
</dbReference>
<protein>
    <submittedName>
        <fullName evidence="5">AraC family transcriptional regulator</fullName>
    </submittedName>
</protein>
<keyword evidence="3" id="KW-0804">Transcription</keyword>
<accession>A0A501PF39</accession>
<dbReference type="EMBL" id="VFIY01000015">
    <property type="protein sequence ID" value="TPD59033.1"/>
    <property type="molecule type" value="Genomic_DNA"/>
</dbReference>
<dbReference type="Pfam" id="PF14525">
    <property type="entry name" value="AraC_binding_2"/>
    <property type="match status" value="1"/>
</dbReference>
<proteinExistence type="predicted"/>